<keyword evidence="2" id="KW-0711">Selenium</keyword>
<comment type="caution">
    <text evidence="3">The sequence shown here is derived from an EMBL/GenBank/DDBJ whole genome shotgun (WGS) entry which is preliminary data.</text>
</comment>
<protein>
    <submittedName>
        <fullName evidence="3">(pine wood nematode) hypothetical protein</fullName>
    </submittedName>
</protein>
<dbReference type="SMR" id="A0A7I8WZJ7"/>
<dbReference type="GO" id="GO:0008430">
    <property type="term" value="F:selenium binding"/>
    <property type="evidence" value="ECO:0007669"/>
    <property type="project" value="InterPro"/>
</dbReference>
<dbReference type="Pfam" id="PF05694">
    <property type="entry name" value="SBP56"/>
    <property type="match status" value="2"/>
</dbReference>
<comment type="similarity">
    <text evidence="1">Belongs to the selenium-binding protein family.</text>
</comment>
<dbReference type="PANTHER" id="PTHR23300:SF0">
    <property type="entry name" value="METHANETHIOL OXIDASE"/>
    <property type="match status" value="1"/>
</dbReference>
<organism evidence="3 4">
    <name type="scientific">Bursaphelenchus xylophilus</name>
    <name type="common">Pinewood nematode worm</name>
    <name type="synonym">Aphelenchoides xylophilus</name>
    <dbReference type="NCBI Taxonomy" id="6326"/>
    <lineage>
        <taxon>Eukaryota</taxon>
        <taxon>Metazoa</taxon>
        <taxon>Ecdysozoa</taxon>
        <taxon>Nematoda</taxon>
        <taxon>Chromadorea</taxon>
        <taxon>Rhabditida</taxon>
        <taxon>Tylenchina</taxon>
        <taxon>Tylenchomorpha</taxon>
        <taxon>Aphelenchoidea</taxon>
        <taxon>Aphelenchoididae</taxon>
        <taxon>Bursaphelenchus</taxon>
    </lineage>
</organism>
<reference evidence="3" key="1">
    <citation type="submission" date="2020-09" db="EMBL/GenBank/DDBJ databases">
        <authorList>
            <person name="Kikuchi T."/>
        </authorList>
    </citation>
    <scope>NUCLEOTIDE SEQUENCE</scope>
    <source>
        <strain evidence="3">Ka4C1</strain>
    </source>
</reference>
<dbReference type="EMBL" id="CAJFDI010000006">
    <property type="protein sequence ID" value="CAD5233946.1"/>
    <property type="molecule type" value="Genomic_DNA"/>
</dbReference>
<proteinExistence type="inferred from homology"/>
<sequence>MIESLTDYFSSLTSRKPSACCDGGNKRNICFATPEEAMKVAKEKVIFVTCINTREDKKPDALMAVDVDPESKTYCQILCRLPMPSVNDEIHHSGWNACAGCVYDTSACRTHLLLPCLHSSNLYVIDTADPKDLKIHKTITHKDISHLNVSFLHTTHCMPSGDVMISTLGDNEGNRKCDMILLDSKTFEVKRSWCKVPSNVPAPKFHYDFWYQPKFNVLLSTEWGTPNNIKKGFNPADVSAGFYGNAVHVWEYTTGKLLQTITFHGDTGYMPLEVRFKHSPDQPHAFVGTALGTAIYHIYKENSLDPWQHELSVAIPAKEVEGWALPKMPGLVTDIIMSMDDKFLYVSLWLFGEVRQYNIEDPFKIKLTATAFIGGLITTESEVKVTHDPEKGERQPPLRIQHKKIEGGPQMMQLSLDGKRLYVTNSLYSVWDKGFYPEMSKNGGQMVKIDVDTVNGGMQVDPQFLIDFGKVEDGPYCPHEMRYPGGDCTSDIFVPSKMFKGISKRLSSKKEPSSCHSCHGKRDRNICFATPEEATKQPPEEYIFVNCINTRQVKDNEKKPPDALMTVDVNPQSKTYGQVISTLKMQGPDDELHHSGWNACAGCIHDQSACRTHLLLPTLRSNKIYVIETADPKNLTIHKTISQAELAKLDVTFPHTTHCLPTGDVMISTLGDKNGNPKCDMILLDSKTFEVKRSWPKPPTNNISPPQFGYDFWYQPKFNVLLSSEWGSPNAIIKGFNPEDIKKGKYGKSVHMWNFETGELLQNIPFDDATGFLPLEVRFKHAVNDSNAFIGTALGSAIYHVYKEDGDDTWKSRCAYSFEPLVFHEKTIPALVTDILISMDDRFLYVSLWFQGEIQKLDISDPFNIRPVGTVSISGLIGTPLVVKSVVIQGGPQMLQLSLDGKRLYVTNSLFSIWDKQFYPNLPKNGGQMLKINTDDMSVDPNFVVDFGDPLRFSEGPYCPHEMRYPGGDCTSDIFVPPK</sequence>
<name>A0A7I8WZJ7_BURXY</name>
<accession>A0A7I8WZJ7</accession>
<keyword evidence="4" id="KW-1185">Reference proteome</keyword>
<evidence type="ECO:0000313" key="3">
    <source>
        <dbReference type="EMBL" id="CAD5233946.1"/>
    </source>
</evidence>
<dbReference type="Proteomes" id="UP000582659">
    <property type="component" value="Unassembled WGS sequence"/>
</dbReference>
<dbReference type="PANTHER" id="PTHR23300">
    <property type="entry name" value="METHANETHIOL OXIDASE"/>
    <property type="match status" value="1"/>
</dbReference>
<evidence type="ECO:0000256" key="1">
    <source>
        <dbReference type="ARBA" id="ARBA00005606"/>
    </source>
</evidence>
<dbReference type="SUPFAM" id="SSF75011">
    <property type="entry name" value="3-carboxy-cis,cis-mucoante lactonizing enzyme"/>
    <property type="match status" value="2"/>
</dbReference>
<dbReference type="InterPro" id="IPR008826">
    <property type="entry name" value="Se-bd"/>
</dbReference>
<dbReference type="EMBL" id="CAJFCV020000006">
    <property type="protein sequence ID" value="CAG9129409.1"/>
    <property type="molecule type" value="Genomic_DNA"/>
</dbReference>
<dbReference type="AlphaFoldDB" id="A0A7I8WZJ7"/>
<evidence type="ECO:0000256" key="2">
    <source>
        <dbReference type="ARBA" id="ARBA00023266"/>
    </source>
</evidence>
<dbReference type="OrthoDB" id="10252446at2759"/>
<evidence type="ECO:0000313" key="4">
    <source>
        <dbReference type="Proteomes" id="UP000659654"/>
    </source>
</evidence>
<gene>
    <name evidence="3" type="ORF">BXYJ_LOCUS14037</name>
</gene>
<dbReference type="Proteomes" id="UP000659654">
    <property type="component" value="Unassembled WGS sequence"/>
</dbReference>